<keyword evidence="2 5" id="KW-0812">Transmembrane</keyword>
<dbReference type="InterPro" id="IPR036259">
    <property type="entry name" value="MFS_trans_sf"/>
</dbReference>
<feature type="transmembrane region" description="Helical" evidence="5">
    <location>
        <begin position="447"/>
        <end position="467"/>
    </location>
</feature>
<evidence type="ECO:0000256" key="3">
    <source>
        <dbReference type="ARBA" id="ARBA00022989"/>
    </source>
</evidence>
<keyword evidence="4 5" id="KW-0472">Membrane</keyword>
<dbReference type="PANTHER" id="PTHR24064">
    <property type="entry name" value="SOLUTE CARRIER FAMILY 22 MEMBER"/>
    <property type="match status" value="1"/>
</dbReference>
<feature type="transmembrane region" description="Helical" evidence="5">
    <location>
        <begin position="183"/>
        <end position="204"/>
    </location>
</feature>
<protein>
    <submittedName>
        <fullName evidence="7">DgyrCDS12570</fullName>
    </submittedName>
</protein>
<accession>A0A7I8W856</accession>
<reference evidence="7 8" key="1">
    <citation type="submission" date="2020-08" db="EMBL/GenBank/DDBJ databases">
        <authorList>
            <person name="Hejnol A."/>
        </authorList>
    </citation>
    <scope>NUCLEOTIDE SEQUENCE [LARGE SCALE GENOMIC DNA]</scope>
</reference>
<organism evidence="7 8">
    <name type="scientific">Dimorphilus gyrociliatus</name>
    <dbReference type="NCBI Taxonomy" id="2664684"/>
    <lineage>
        <taxon>Eukaryota</taxon>
        <taxon>Metazoa</taxon>
        <taxon>Spiralia</taxon>
        <taxon>Lophotrochozoa</taxon>
        <taxon>Annelida</taxon>
        <taxon>Polychaeta</taxon>
        <taxon>Polychaeta incertae sedis</taxon>
        <taxon>Dinophilidae</taxon>
        <taxon>Dimorphilus</taxon>
    </lineage>
</organism>
<dbReference type="GO" id="GO:0022857">
    <property type="term" value="F:transmembrane transporter activity"/>
    <property type="evidence" value="ECO:0007669"/>
    <property type="project" value="InterPro"/>
</dbReference>
<comment type="subcellular location">
    <subcellularLocation>
        <location evidence="1">Membrane</location>
        <topology evidence="1">Multi-pass membrane protein</topology>
    </subcellularLocation>
</comment>
<evidence type="ECO:0000256" key="1">
    <source>
        <dbReference type="ARBA" id="ARBA00004141"/>
    </source>
</evidence>
<feature type="transmembrane region" description="Helical" evidence="5">
    <location>
        <begin position="415"/>
        <end position="435"/>
    </location>
</feature>
<evidence type="ECO:0000313" key="7">
    <source>
        <dbReference type="EMBL" id="CAD5124279.1"/>
    </source>
</evidence>
<keyword evidence="8" id="KW-1185">Reference proteome</keyword>
<feature type="transmembrane region" description="Helical" evidence="5">
    <location>
        <begin position="216"/>
        <end position="234"/>
    </location>
</feature>
<dbReference type="Pfam" id="PF00083">
    <property type="entry name" value="Sugar_tr"/>
    <property type="match status" value="1"/>
</dbReference>
<feature type="transmembrane region" description="Helical" evidence="5">
    <location>
        <begin position="382"/>
        <end position="403"/>
    </location>
</feature>
<feature type="transmembrane region" description="Helical" evidence="5">
    <location>
        <begin position="351"/>
        <end position="375"/>
    </location>
</feature>
<evidence type="ECO:0000256" key="4">
    <source>
        <dbReference type="ARBA" id="ARBA00023136"/>
    </source>
</evidence>
<dbReference type="Proteomes" id="UP000549394">
    <property type="component" value="Unassembled WGS sequence"/>
</dbReference>
<dbReference type="AlphaFoldDB" id="A0A7I8W856"/>
<feature type="transmembrane region" description="Helical" evidence="5">
    <location>
        <begin position="20"/>
        <end position="45"/>
    </location>
</feature>
<proteinExistence type="predicted"/>
<feature type="domain" description="Major facilitator superfamily (MFS) profile" evidence="6">
    <location>
        <begin position="71"/>
        <end position="498"/>
    </location>
</feature>
<evidence type="ECO:0000313" key="8">
    <source>
        <dbReference type="Proteomes" id="UP000549394"/>
    </source>
</evidence>
<feature type="transmembrane region" description="Helical" evidence="5">
    <location>
        <begin position="154"/>
        <end position="177"/>
    </location>
</feature>
<sequence length="590" mass="66209">MGLDEALKSISSFGRWQVIVYMLVGLSFGPPAMWQLFAIVFIGYINPHFCKADEGFTQDQWSPKELDDFGTLTYAQCKRFSEAGNNKSALTDCSKWKYVDDGFDENGGTIAMAWDLVCDKDTWVETSQTVFNVGVVSGFLIFTPLQDTFGRKRIFYFCALIMNLFGLSMSFAPNYYVFCVMQFLTGAAAAGLYMSGLVISTELFPSEFRNIMAPGSYLFFTIGTCTLSLWAHLFRHWRDLQFLISCIGFLSLLTFPLCPESMRFLIVNNRLDEVKDILRKGARWNKKVFKEELLDDEKEVLTLSESVKFKQMFTNPRPRRYVLIMIFLVFASNIAYYGLSLMTTSLSGDKYMNFFIVSLLEIPGTVVAIIAMTLIGRRYPLVFFNLFAAVFLILSSVFTTVKINGELNEDLMTSMALIAKFGISGAFTIELIYSLEIYPTSLRGTGTGITVGCGFMGSIMAPYSVYLYRKYPIVPGLVFAGVSFIAAFLSLLEPETLGRPLPNTIEEINAWTLTLSKEEKENAKEASRKFRALFSCKKNTAEVDVPTEADTPAVVDSTSGIENPAFEPNNNIYDNINGADNSKENDVTYI</sequence>
<dbReference type="InterPro" id="IPR020846">
    <property type="entry name" value="MFS_dom"/>
</dbReference>
<dbReference type="Gene3D" id="1.20.1250.20">
    <property type="entry name" value="MFS general substrate transporter like domains"/>
    <property type="match status" value="1"/>
</dbReference>
<feature type="transmembrane region" description="Helical" evidence="5">
    <location>
        <begin position="321"/>
        <end position="339"/>
    </location>
</feature>
<dbReference type="EMBL" id="CAJFCJ010000020">
    <property type="protein sequence ID" value="CAD5124279.1"/>
    <property type="molecule type" value="Genomic_DNA"/>
</dbReference>
<feature type="transmembrane region" description="Helical" evidence="5">
    <location>
        <begin position="473"/>
        <end position="492"/>
    </location>
</feature>
<dbReference type="PROSITE" id="PS50850">
    <property type="entry name" value="MFS"/>
    <property type="match status" value="1"/>
</dbReference>
<feature type="transmembrane region" description="Helical" evidence="5">
    <location>
        <begin position="240"/>
        <end position="258"/>
    </location>
</feature>
<keyword evidence="3 5" id="KW-1133">Transmembrane helix</keyword>
<dbReference type="CDD" id="cd17317">
    <property type="entry name" value="MFS_SLC22"/>
    <property type="match status" value="1"/>
</dbReference>
<dbReference type="GO" id="GO:0016020">
    <property type="term" value="C:membrane"/>
    <property type="evidence" value="ECO:0007669"/>
    <property type="project" value="UniProtKB-SubCell"/>
</dbReference>
<dbReference type="InterPro" id="IPR005828">
    <property type="entry name" value="MFS_sugar_transport-like"/>
</dbReference>
<dbReference type="SUPFAM" id="SSF103473">
    <property type="entry name" value="MFS general substrate transporter"/>
    <property type="match status" value="1"/>
</dbReference>
<comment type="caution">
    <text evidence="7">The sequence shown here is derived from an EMBL/GenBank/DDBJ whole genome shotgun (WGS) entry which is preliminary data.</text>
</comment>
<gene>
    <name evidence="7" type="ORF">DGYR_LOCUS11848</name>
</gene>
<evidence type="ECO:0000259" key="6">
    <source>
        <dbReference type="PROSITE" id="PS50850"/>
    </source>
</evidence>
<evidence type="ECO:0000256" key="2">
    <source>
        <dbReference type="ARBA" id="ARBA00022692"/>
    </source>
</evidence>
<dbReference type="OrthoDB" id="3936150at2759"/>
<name>A0A7I8W856_9ANNE</name>
<evidence type="ECO:0000256" key="5">
    <source>
        <dbReference type="SAM" id="Phobius"/>
    </source>
</evidence>